<comment type="caution">
    <text evidence="2">The sequence shown here is derived from an EMBL/GenBank/DDBJ whole genome shotgun (WGS) entry which is preliminary data.</text>
</comment>
<gene>
    <name evidence="2" type="ORF">DFR34_101341</name>
</gene>
<keyword evidence="3" id="KW-1185">Reference proteome</keyword>
<name>A0A318LK49_9NEIS</name>
<evidence type="ECO:0000256" key="1">
    <source>
        <dbReference type="SAM" id="MobiDB-lite"/>
    </source>
</evidence>
<dbReference type="Proteomes" id="UP000247555">
    <property type="component" value="Unassembled WGS sequence"/>
</dbReference>
<evidence type="ECO:0000313" key="3">
    <source>
        <dbReference type="Proteomes" id="UP000247555"/>
    </source>
</evidence>
<proteinExistence type="predicted"/>
<organism evidence="2 3">
    <name type="scientific">Rivihabitans pingtungensis</name>
    <dbReference type="NCBI Taxonomy" id="1054498"/>
    <lineage>
        <taxon>Bacteria</taxon>
        <taxon>Pseudomonadati</taxon>
        <taxon>Pseudomonadota</taxon>
        <taxon>Betaproteobacteria</taxon>
        <taxon>Neisseriales</taxon>
        <taxon>Aquaspirillaceae</taxon>
        <taxon>Rivihabitans</taxon>
    </lineage>
</organism>
<sequence>MARWSARADWRLWLALLASLLAHLLWLTPDWAWLPAPVRDEPPAKPLTARLQVLAAPTAAAKLAQAPAASPAAPLAQLAKASAPTRGNAKKQPTPSPADAVDADAVDAAGQTAPESAPVAPAPSAQADARFPAQVSLRYEVFYGSLMAGIGELDWQGGEGQYRLELTLRSLFAPRLRYVSEGELNANGLKPLRFDAYRGDTRREHAEFDWAAGELRYGDRDEQRTELQAGAQDILSLVFQLALRAGALEGQTVQMTSGKKVYSQPVRIDGESEQNLAGQTLVVVQVSSEARGQRTEVWLAREQHNLPLRIRNSGENKLIDQRVIRVQVDGETILERPEPERIHHGH</sequence>
<evidence type="ECO:0000313" key="2">
    <source>
        <dbReference type="EMBL" id="PXX82107.1"/>
    </source>
</evidence>
<reference evidence="2 3" key="1">
    <citation type="submission" date="2018-05" db="EMBL/GenBank/DDBJ databases">
        <title>Genomic Encyclopedia of Type Strains, Phase IV (KMG-IV): sequencing the most valuable type-strain genomes for metagenomic binning, comparative biology and taxonomic classification.</title>
        <authorList>
            <person name="Goeker M."/>
        </authorList>
    </citation>
    <scope>NUCLEOTIDE SEQUENCE [LARGE SCALE GENOMIC DNA]</scope>
    <source>
        <strain evidence="2 3">DSM 29661</strain>
    </source>
</reference>
<protein>
    <submittedName>
        <fullName evidence="2">Uncharacterized protein DUF3108</fullName>
    </submittedName>
</protein>
<dbReference type="OrthoDB" id="8526020at2"/>
<dbReference type="InterPro" id="IPR021457">
    <property type="entry name" value="DUF3108"/>
</dbReference>
<dbReference type="Pfam" id="PF11306">
    <property type="entry name" value="DUF3108"/>
    <property type="match status" value="1"/>
</dbReference>
<dbReference type="EMBL" id="QJKI01000001">
    <property type="protein sequence ID" value="PXX82107.1"/>
    <property type="molecule type" value="Genomic_DNA"/>
</dbReference>
<feature type="compositionally biased region" description="Low complexity" evidence="1">
    <location>
        <begin position="75"/>
        <end position="84"/>
    </location>
</feature>
<feature type="region of interest" description="Disordered" evidence="1">
    <location>
        <begin position="75"/>
        <end position="103"/>
    </location>
</feature>
<dbReference type="RefSeq" id="WP_110389392.1">
    <property type="nucleotide sequence ID" value="NZ_QJKI01000001.1"/>
</dbReference>
<accession>A0A318LK49</accession>
<dbReference type="AlphaFoldDB" id="A0A318LK49"/>